<evidence type="ECO:0000313" key="3">
    <source>
        <dbReference type="EMBL" id="CAC5400551.1"/>
    </source>
</evidence>
<dbReference type="SUPFAM" id="SSF48726">
    <property type="entry name" value="Immunoglobulin"/>
    <property type="match status" value="1"/>
</dbReference>
<feature type="compositionally biased region" description="Low complexity" evidence="1">
    <location>
        <begin position="178"/>
        <end position="216"/>
    </location>
</feature>
<name>A0A6J8CYD5_MYTCO</name>
<organism evidence="3 4">
    <name type="scientific">Mytilus coruscus</name>
    <name type="common">Sea mussel</name>
    <dbReference type="NCBI Taxonomy" id="42192"/>
    <lineage>
        <taxon>Eukaryota</taxon>
        <taxon>Metazoa</taxon>
        <taxon>Spiralia</taxon>
        <taxon>Lophotrochozoa</taxon>
        <taxon>Mollusca</taxon>
        <taxon>Bivalvia</taxon>
        <taxon>Autobranchia</taxon>
        <taxon>Pteriomorphia</taxon>
        <taxon>Mytilida</taxon>
        <taxon>Mytiloidea</taxon>
        <taxon>Mytilidae</taxon>
        <taxon>Mytilinae</taxon>
        <taxon>Mytilus</taxon>
    </lineage>
</organism>
<feature type="region of interest" description="Disordered" evidence="1">
    <location>
        <begin position="154"/>
        <end position="216"/>
    </location>
</feature>
<evidence type="ECO:0000259" key="2">
    <source>
        <dbReference type="PROSITE" id="PS50835"/>
    </source>
</evidence>
<reference evidence="3 4" key="1">
    <citation type="submission" date="2020-06" db="EMBL/GenBank/DDBJ databases">
        <authorList>
            <person name="Li R."/>
            <person name="Bekaert M."/>
        </authorList>
    </citation>
    <scope>NUCLEOTIDE SEQUENCE [LARGE SCALE GENOMIC DNA]</scope>
    <source>
        <strain evidence="4">wild</strain>
    </source>
</reference>
<evidence type="ECO:0000313" key="4">
    <source>
        <dbReference type="Proteomes" id="UP000507470"/>
    </source>
</evidence>
<dbReference type="InterPro" id="IPR013098">
    <property type="entry name" value="Ig_I-set"/>
</dbReference>
<gene>
    <name evidence="3" type="ORF">MCOR_34722</name>
</gene>
<feature type="domain" description="Ig-like" evidence="2">
    <location>
        <begin position="14"/>
        <end position="108"/>
    </location>
</feature>
<dbReference type="OrthoDB" id="5857426at2759"/>
<dbReference type="Pfam" id="PF07679">
    <property type="entry name" value="I-set"/>
    <property type="match status" value="1"/>
</dbReference>
<dbReference type="PROSITE" id="PS50835">
    <property type="entry name" value="IG_LIKE"/>
    <property type="match status" value="1"/>
</dbReference>
<dbReference type="InterPro" id="IPR036179">
    <property type="entry name" value="Ig-like_dom_sf"/>
</dbReference>
<dbReference type="Proteomes" id="UP000507470">
    <property type="component" value="Unassembled WGS sequence"/>
</dbReference>
<proteinExistence type="predicted"/>
<keyword evidence="4" id="KW-1185">Reference proteome</keyword>
<sequence length="216" mass="22996">MTSNVKAVASKDRPIVIIITEPIVAEYQTRHTIECSVEAFPNISSVEWNITTEAGTKIFSSDENNLGKYFGSSVTSPSLDILMADFTDTGRYICTAENIFGKTSSTVVYIQVYGISLTVSSTYFTVVYGNDVELKCNITGRPDITKVTWNPTLTTTTAQTPGTTSTSTTSTIIQNPETTSPATTSTSTQNIGTTSPSTTSTTTQNPGTTSASTTST</sequence>
<accession>A0A6J8CYD5</accession>
<dbReference type="Gene3D" id="2.60.40.10">
    <property type="entry name" value="Immunoglobulins"/>
    <property type="match status" value="1"/>
</dbReference>
<feature type="compositionally biased region" description="Low complexity" evidence="1">
    <location>
        <begin position="154"/>
        <end position="171"/>
    </location>
</feature>
<dbReference type="EMBL" id="CACVKT020006209">
    <property type="protein sequence ID" value="CAC5400551.1"/>
    <property type="molecule type" value="Genomic_DNA"/>
</dbReference>
<evidence type="ECO:0000256" key="1">
    <source>
        <dbReference type="SAM" id="MobiDB-lite"/>
    </source>
</evidence>
<dbReference type="AlphaFoldDB" id="A0A6J8CYD5"/>
<dbReference type="InterPro" id="IPR007110">
    <property type="entry name" value="Ig-like_dom"/>
</dbReference>
<protein>
    <submittedName>
        <fullName evidence="3">HMCN</fullName>
    </submittedName>
</protein>
<dbReference type="InterPro" id="IPR013783">
    <property type="entry name" value="Ig-like_fold"/>
</dbReference>